<keyword evidence="5" id="KW-0282">Flagellum</keyword>
<dbReference type="InterPro" id="IPR017585">
    <property type="entry name" value="SAF_FlgA"/>
</dbReference>
<comment type="caution">
    <text evidence="5">The sequence shown here is derived from an EMBL/GenBank/DDBJ whole genome shotgun (WGS) entry which is preliminary data.</text>
</comment>
<dbReference type="InterPro" id="IPR039246">
    <property type="entry name" value="Flagellar_FlgA"/>
</dbReference>
<accession>A0A0J6S905</accession>
<dbReference type="SMART" id="SM00858">
    <property type="entry name" value="SAF"/>
    <property type="match status" value="1"/>
</dbReference>
<evidence type="ECO:0000259" key="4">
    <source>
        <dbReference type="PROSITE" id="PS50844"/>
    </source>
</evidence>
<evidence type="ECO:0000256" key="2">
    <source>
        <dbReference type="ARBA" id="ARBA00022729"/>
    </source>
</evidence>
<keyword evidence="5" id="KW-0969">Cilium</keyword>
<dbReference type="PATRIC" id="fig|270351.6.peg.2362"/>
<keyword evidence="2" id="KW-0732">Signal</keyword>
<evidence type="ECO:0000256" key="1">
    <source>
        <dbReference type="ARBA" id="ARBA00004418"/>
    </source>
</evidence>
<dbReference type="PANTHER" id="PTHR36307">
    <property type="entry name" value="FLAGELLA BASAL BODY P-RING FORMATION PROTEIN FLGA"/>
    <property type="match status" value="1"/>
</dbReference>
<keyword evidence="5" id="KW-0966">Cell projection</keyword>
<dbReference type="Pfam" id="PF13144">
    <property type="entry name" value="ChapFlgA"/>
    <property type="match status" value="1"/>
</dbReference>
<gene>
    <name evidence="5" type="ORF">VP06_22455</name>
</gene>
<dbReference type="EMBL" id="LABX01000181">
    <property type="protein sequence ID" value="KMO30204.1"/>
    <property type="molecule type" value="Genomic_DNA"/>
</dbReference>
<dbReference type="Gene3D" id="2.30.30.760">
    <property type="match status" value="1"/>
</dbReference>
<dbReference type="OrthoDB" id="5323072at2"/>
<sequence length="355" mass="36231">MIDLPPVVHAPAIPEARRALLGPGILSRTALMLVAFGLLTLPVLAGEAPRLALRGDITAERDVITLGDLVAGAPPALAQKALFRAPALGTSGTIQVRRIVEATAGLGLDAPESGGRLQISVQRAARRIAAPEIEGAVRAALAKVRGLESGSVTIAFEGESPVLTVPPDLNAAVTAQEVTYDPRSRRVSALVVVGERQASLRVTGQVVEMADVAVLTRAINRGETLSAPDITVERRPREGLPADIAADAAAFIGQVAQKPLGAGTALRAGELSRPDLVARGEAVTIVYETPGVALALRGQARDGGPLGAVIGVINPVSKKVIQATVIGPGRVTVAPIVPVAAAVPAAPARLASARP</sequence>
<reference evidence="5 6" key="1">
    <citation type="submission" date="2015-03" db="EMBL/GenBank/DDBJ databases">
        <title>Genome sequencing of Methylobacterium aquaticum DSM16371 type strain.</title>
        <authorList>
            <person name="Chaudhry V."/>
            <person name="Patil P.B."/>
        </authorList>
    </citation>
    <scope>NUCLEOTIDE SEQUENCE [LARGE SCALE GENOMIC DNA]</scope>
    <source>
        <strain evidence="5 6">DSM 16371</strain>
    </source>
</reference>
<comment type="subcellular location">
    <subcellularLocation>
        <location evidence="1">Periplasm</location>
    </subcellularLocation>
</comment>
<organism evidence="5 6">
    <name type="scientific">Methylobacterium aquaticum</name>
    <dbReference type="NCBI Taxonomy" id="270351"/>
    <lineage>
        <taxon>Bacteria</taxon>
        <taxon>Pseudomonadati</taxon>
        <taxon>Pseudomonadota</taxon>
        <taxon>Alphaproteobacteria</taxon>
        <taxon>Hyphomicrobiales</taxon>
        <taxon>Methylobacteriaceae</taxon>
        <taxon>Methylobacterium</taxon>
    </lineage>
</organism>
<dbReference type="GO" id="GO:0042597">
    <property type="term" value="C:periplasmic space"/>
    <property type="evidence" value="ECO:0007669"/>
    <property type="project" value="UniProtKB-SubCell"/>
</dbReference>
<evidence type="ECO:0000313" key="5">
    <source>
        <dbReference type="EMBL" id="KMO30204.1"/>
    </source>
</evidence>
<proteinExistence type="predicted"/>
<name>A0A0J6S905_9HYPH</name>
<dbReference type="InterPro" id="IPR006190">
    <property type="entry name" value="SAF_AFP_Neu5Ac"/>
</dbReference>
<keyword evidence="3" id="KW-0574">Periplasm</keyword>
<feature type="domain" description="AFP-like" evidence="4">
    <location>
        <begin position="212"/>
        <end position="274"/>
    </location>
</feature>
<dbReference type="Proteomes" id="UP000035929">
    <property type="component" value="Unassembled WGS sequence"/>
</dbReference>
<dbReference type="PROSITE" id="PS50844">
    <property type="entry name" value="AFP_LIKE"/>
    <property type="match status" value="1"/>
</dbReference>
<dbReference type="RefSeq" id="WP_048466001.1">
    <property type="nucleotide sequence ID" value="NZ_JBNTQU010000020.1"/>
</dbReference>
<dbReference type="AlphaFoldDB" id="A0A0J6S905"/>
<dbReference type="InterPro" id="IPR013974">
    <property type="entry name" value="SAF"/>
</dbReference>
<evidence type="ECO:0000256" key="3">
    <source>
        <dbReference type="ARBA" id="ARBA00022764"/>
    </source>
</evidence>
<dbReference type="PANTHER" id="PTHR36307:SF1">
    <property type="entry name" value="FLAGELLA BASAL BODY P-RING FORMATION PROTEIN FLGA"/>
    <property type="match status" value="1"/>
</dbReference>
<protein>
    <submittedName>
        <fullName evidence="5">Flagellar basal body P-ring biosynthesis protein FlgA</fullName>
    </submittedName>
</protein>
<dbReference type="Gene3D" id="3.90.1210.10">
    <property type="entry name" value="Antifreeze-like/N-acetylneuraminic acid synthase C-terminal domain"/>
    <property type="match status" value="1"/>
</dbReference>
<dbReference type="GO" id="GO:0044780">
    <property type="term" value="P:bacterial-type flagellum assembly"/>
    <property type="evidence" value="ECO:0007669"/>
    <property type="project" value="InterPro"/>
</dbReference>
<dbReference type="CDD" id="cd11614">
    <property type="entry name" value="SAF_CpaB_FlgA_like"/>
    <property type="match status" value="1"/>
</dbReference>
<dbReference type="NCBIfam" id="TIGR03170">
    <property type="entry name" value="flgA_cterm"/>
    <property type="match status" value="1"/>
</dbReference>
<evidence type="ECO:0000313" key="6">
    <source>
        <dbReference type="Proteomes" id="UP000035929"/>
    </source>
</evidence>